<gene>
    <name evidence="1" type="ORF">F0170_14140</name>
</gene>
<dbReference type="AlphaFoldDB" id="A0A5N7JUJ7"/>
<dbReference type="EMBL" id="VUBA01000081">
    <property type="protein sequence ID" value="MPQ85021.1"/>
    <property type="molecule type" value="Genomic_DNA"/>
</dbReference>
<organism evidence="1 2">
    <name type="scientific">Pseudomonas kitaguniensis</name>
    <dbReference type="NCBI Taxonomy" id="2607908"/>
    <lineage>
        <taxon>Bacteria</taxon>
        <taxon>Pseudomonadati</taxon>
        <taxon>Pseudomonadota</taxon>
        <taxon>Gammaproteobacteria</taxon>
        <taxon>Pseudomonadales</taxon>
        <taxon>Pseudomonadaceae</taxon>
        <taxon>Pseudomonas</taxon>
    </lineage>
</organism>
<dbReference type="Proteomes" id="UP000325438">
    <property type="component" value="Unassembled WGS sequence"/>
</dbReference>
<dbReference type="RefSeq" id="WP_152749738.1">
    <property type="nucleotide sequence ID" value="NZ_JBLZPT010000011.1"/>
</dbReference>
<proteinExistence type="predicted"/>
<name>A0A5N7JUJ7_9PSED</name>
<evidence type="ECO:0000313" key="1">
    <source>
        <dbReference type="EMBL" id="MPQ85021.1"/>
    </source>
</evidence>
<protein>
    <submittedName>
        <fullName evidence="1">Uncharacterized protein</fullName>
    </submittedName>
</protein>
<evidence type="ECO:0000313" key="2">
    <source>
        <dbReference type="Proteomes" id="UP000325438"/>
    </source>
</evidence>
<comment type="caution">
    <text evidence="1">The sequence shown here is derived from an EMBL/GenBank/DDBJ whole genome shotgun (WGS) entry which is preliminary data.</text>
</comment>
<reference evidence="1 2" key="1">
    <citation type="submission" date="2019-09" db="EMBL/GenBank/DDBJ databases">
        <title>The draft genomes of Allium pathogen Pseudomonas sp.</title>
        <authorList>
            <person name="Fujikawa T."/>
            <person name="Sawada H."/>
        </authorList>
    </citation>
    <scope>NUCLEOTIDE SEQUENCE [LARGE SCALE GENOMIC DNA]</scope>
    <source>
        <strain evidence="1 2">MAFF 730085</strain>
    </source>
</reference>
<accession>A0A5N7JUJ7</accession>
<sequence>MTLDEIKAVLKDPESFSVKVTNKLNQTHTHKFTGLSTKNGHEVMRVEYQDGTYGDIYLTDIQSVSIIDEHED</sequence>